<proteinExistence type="predicted"/>
<sequence length="250" mass="27482">MQVTLQFHPDWPFGAGTVLESIVRDGAYRSQFVTGTSNGGLTAHVDGDRWRWESRLFAGRYDHGPAEDRPVYGALNPTGDPYGGSVRFGSAHFRLRPEVTSRCTFCFPDSTFEPKRIVGPEAVDPLIEESQESELDPLDRYVEAHVHGGVVISRDVEALVLDPCFAGSVVEQAARALGCRIEWHPGFVVSPWAIDPDYRGRQYVELAGALGEGLTPAVIGQAARSGAHDLQSLKRVWHCLARFGRQTPVP</sequence>
<dbReference type="Proteomes" id="UP000019754">
    <property type="component" value="Unassembled WGS sequence"/>
</dbReference>
<dbReference type="STRING" id="1249481.D641_0101685"/>
<organism evidence="1 2">
    <name type="scientific">Brachybacterium muris UCD-AY4</name>
    <dbReference type="NCBI Taxonomy" id="1249481"/>
    <lineage>
        <taxon>Bacteria</taxon>
        <taxon>Bacillati</taxon>
        <taxon>Actinomycetota</taxon>
        <taxon>Actinomycetes</taxon>
        <taxon>Micrococcales</taxon>
        <taxon>Dermabacteraceae</taxon>
        <taxon>Brachybacterium</taxon>
    </lineage>
</organism>
<keyword evidence="2" id="KW-1185">Reference proteome</keyword>
<protein>
    <recommendedName>
        <fullName evidence="3">DUF3626 domain-containing protein</fullName>
    </recommendedName>
</protein>
<evidence type="ECO:0008006" key="3">
    <source>
        <dbReference type="Google" id="ProtNLM"/>
    </source>
</evidence>
<reference evidence="1 2" key="1">
    <citation type="journal article" date="2013" name="Genome Announc.">
        <title>Draft genome sequence of an Actinobacterium, Brachybacterium muris strain UCD-AY4.</title>
        <authorList>
            <person name="Lo J.R."/>
            <person name="Lang J.M."/>
            <person name="Darling A.E."/>
            <person name="Eisen J.A."/>
            <person name="Coil D.A."/>
        </authorList>
    </citation>
    <scope>NUCLEOTIDE SEQUENCE [LARGE SCALE GENOMIC DNA]</scope>
    <source>
        <strain evidence="1 2">UCD-AY4</strain>
    </source>
</reference>
<evidence type="ECO:0000313" key="2">
    <source>
        <dbReference type="Proteomes" id="UP000019754"/>
    </source>
</evidence>
<dbReference type="HOGENOM" id="CLU_062259_0_0_11"/>
<dbReference type="Pfam" id="PF12294">
    <property type="entry name" value="DUF3626"/>
    <property type="match status" value="2"/>
</dbReference>
<dbReference type="AlphaFoldDB" id="A0A022L122"/>
<evidence type="ECO:0000313" key="1">
    <source>
        <dbReference type="EMBL" id="EYT51192.1"/>
    </source>
</evidence>
<name>A0A022L122_9MICO</name>
<dbReference type="EMBL" id="AORC01000002">
    <property type="protein sequence ID" value="EYT51192.1"/>
    <property type="molecule type" value="Genomic_DNA"/>
</dbReference>
<dbReference type="InterPro" id="IPR022074">
    <property type="entry name" value="DUF3626"/>
</dbReference>
<accession>A0A022L122</accession>
<comment type="caution">
    <text evidence="1">The sequence shown here is derived from an EMBL/GenBank/DDBJ whole genome shotgun (WGS) entry which is preliminary data.</text>
</comment>
<gene>
    <name evidence="1" type="ORF">D641_0101685</name>
</gene>